<proteinExistence type="inferred from homology"/>
<dbReference type="GO" id="GO:0009072">
    <property type="term" value="P:aromatic amino acid metabolic process"/>
    <property type="evidence" value="ECO:0007669"/>
    <property type="project" value="InterPro"/>
</dbReference>
<dbReference type="InterPro" id="IPR036329">
    <property type="entry name" value="Aro-AA_hydroxylase_C_sf"/>
</dbReference>
<evidence type="ECO:0000256" key="6">
    <source>
        <dbReference type="ARBA" id="ARBA00023033"/>
    </source>
</evidence>
<feature type="binding site" evidence="7">
    <location>
        <position position="224"/>
    </location>
    <ligand>
        <name>Fe cation</name>
        <dbReference type="ChEBI" id="CHEBI:24875"/>
    </ligand>
</feature>
<evidence type="ECO:0000256" key="7">
    <source>
        <dbReference type="PIRSR" id="PIRSR601273-2"/>
    </source>
</evidence>
<evidence type="ECO:0000313" key="9">
    <source>
        <dbReference type="EMBL" id="XDV68310.1"/>
    </source>
</evidence>
<dbReference type="PANTHER" id="PTHR11473">
    <property type="entry name" value="AROMATIC AMINO ACID HYDROXYLASE"/>
    <property type="match status" value="1"/>
</dbReference>
<dbReference type="EMBL" id="CP165727">
    <property type="protein sequence ID" value="XDV68310.1"/>
    <property type="molecule type" value="Genomic_DNA"/>
</dbReference>
<keyword evidence="6" id="KW-0503">Monooxygenase</keyword>
<sequence length="323" mass="35484">MRVIQADRADARHISGHDPFVIDWMSLTPLDRAGSELGDAGRHPGFADPVYLRRRNQITRLAAGHVVGEPYEPVAYTPAEHATWRIAHAAVRTAQDVWACPEVLAAREAALIPADGVPQHFEVSDVLQALTGFRFTLAGGIVPNKRFLGAMADGFFHAVQYVRHSALPLYTPEPDVLHDVFGHGVHLADPGFADLYRTVGRAAARVESADALDLISRVYWFTLEYGVVLTTGCPRAYGAALLSSSGELARFTRADLRPWNLADLVRLPYQVAGYQPVLFTVASLDHLADVLHGFLDDFDEETGARHNLPVQADRGYLARPRAH</sequence>
<accession>A0AB39YDM3</accession>
<dbReference type="SUPFAM" id="SSF56534">
    <property type="entry name" value="Aromatic aminoacid monoxygenases, catalytic and oligomerization domains"/>
    <property type="match status" value="1"/>
</dbReference>
<comment type="cofactor">
    <cofactor evidence="1 7">
        <name>Fe(2+)</name>
        <dbReference type="ChEBI" id="CHEBI:29033"/>
    </cofactor>
</comment>
<feature type="binding site" evidence="7">
    <location>
        <position position="183"/>
    </location>
    <ligand>
        <name>Fe cation</name>
        <dbReference type="ChEBI" id="CHEBI:24875"/>
    </ligand>
</feature>
<comment type="similarity">
    <text evidence="2">Belongs to the biopterin-dependent aromatic amino acid hydroxylase family.</text>
</comment>
<dbReference type="GO" id="GO:0005506">
    <property type="term" value="F:iron ion binding"/>
    <property type="evidence" value="ECO:0007669"/>
    <property type="project" value="InterPro"/>
</dbReference>
<dbReference type="Pfam" id="PF00351">
    <property type="entry name" value="Biopterin_H"/>
    <property type="match status" value="1"/>
</dbReference>
<organism evidence="9">
    <name type="scientific">Streptomyces sp. R33</name>
    <dbReference type="NCBI Taxonomy" id="3238629"/>
    <lineage>
        <taxon>Bacteria</taxon>
        <taxon>Bacillati</taxon>
        <taxon>Actinomycetota</taxon>
        <taxon>Actinomycetes</taxon>
        <taxon>Kitasatosporales</taxon>
        <taxon>Streptomycetaceae</taxon>
        <taxon>Streptomyces</taxon>
    </lineage>
</organism>
<keyword evidence="3 7" id="KW-0479">Metal-binding</keyword>
<keyword evidence="4" id="KW-0560">Oxidoreductase</keyword>
<dbReference type="InterPro" id="IPR019774">
    <property type="entry name" value="Aromatic-AA_hydroxylase_C"/>
</dbReference>
<dbReference type="PROSITE" id="PS51410">
    <property type="entry name" value="BH4_AAA_HYDROXYL_2"/>
    <property type="match status" value="1"/>
</dbReference>
<dbReference type="InterPro" id="IPR001273">
    <property type="entry name" value="ArAA_hydroxylase"/>
</dbReference>
<feature type="binding site" evidence="7">
    <location>
        <position position="178"/>
    </location>
    <ligand>
        <name>Fe cation</name>
        <dbReference type="ChEBI" id="CHEBI:24875"/>
    </ligand>
</feature>
<evidence type="ECO:0000256" key="5">
    <source>
        <dbReference type="ARBA" id="ARBA00023004"/>
    </source>
</evidence>
<dbReference type="PANTHER" id="PTHR11473:SF24">
    <property type="entry name" value="PHENYLALANINE-4-HYDROXYLASE"/>
    <property type="match status" value="1"/>
</dbReference>
<dbReference type="PRINTS" id="PR00372">
    <property type="entry name" value="FYWHYDRXLASE"/>
</dbReference>
<feature type="domain" description="Biopterin-dependent aromatic amino acid hydroxylase family profile" evidence="8">
    <location>
        <begin position="1"/>
        <end position="323"/>
    </location>
</feature>
<dbReference type="InterPro" id="IPR036951">
    <property type="entry name" value="ArAA_hydroxylase_sf"/>
</dbReference>
<dbReference type="AlphaFoldDB" id="A0AB39YDM3"/>
<keyword evidence="5 7" id="KW-0408">Iron</keyword>
<reference evidence="9" key="1">
    <citation type="submission" date="2024-08" db="EMBL/GenBank/DDBJ databases">
        <authorList>
            <person name="Yu S.T."/>
        </authorList>
    </citation>
    <scope>NUCLEOTIDE SEQUENCE</scope>
    <source>
        <strain evidence="9">R33</strain>
    </source>
</reference>
<evidence type="ECO:0000259" key="8">
    <source>
        <dbReference type="PROSITE" id="PS51410"/>
    </source>
</evidence>
<evidence type="ECO:0000256" key="3">
    <source>
        <dbReference type="ARBA" id="ARBA00022723"/>
    </source>
</evidence>
<evidence type="ECO:0000256" key="1">
    <source>
        <dbReference type="ARBA" id="ARBA00001954"/>
    </source>
</evidence>
<name>A0AB39YDM3_9ACTN</name>
<gene>
    <name evidence="9" type="ORF">AB5J51_37975</name>
</gene>
<dbReference type="GO" id="GO:0016714">
    <property type="term" value="F:oxidoreductase activity, acting on paired donors, with incorporation or reduction of molecular oxygen, reduced pteridine as one donor, and incorporation of one atom of oxygen"/>
    <property type="evidence" value="ECO:0007669"/>
    <property type="project" value="InterPro"/>
</dbReference>
<dbReference type="RefSeq" id="WP_369779847.1">
    <property type="nucleotide sequence ID" value="NZ_CP165727.1"/>
</dbReference>
<protein>
    <submittedName>
        <fullName evidence="9">Phenylalanine 4-monooxygenase</fullName>
    </submittedName>
</protein>
<evidence type="ECO:0000256" key="4">
    <source>
        <dbReference type="ARBA" id="ARBA00023002"/>
    </source>
</evidence>
<evidence type="ECO:0000256" key="2">
    <source>
        <dbReference type="ARBA" id="ARBA00009712"/>
    </source>
</evidence>
<dbReference type="Gene3D" id="1.10.800.10">
    <property type="entry name" value="Aromatic amino acid hydroxylase"/>
    <property type="match status" value="1"/>
</dbReference>